<evidence type="ECO:0000256" key="2">
    <source>
        <dbReference type="SAM" id="Phobius"/>
    </source>
</evidence>
<gene>
    <name evidence="4" type="ORF">GSLYS_00014378001</name>
</gene>
<feature type="transmembrane region" description="Helical" evidence="2">
    <location>
        <begin position="194"/>
        <end position="215"/>
    </location>
</feature>
<keyword evidence="2" id="KW-0472">Membrane</keyword>
<evidence type="ECO:0000256" key="1">
    <source>
        <dbReference type="SAM" id="MobiDB-lite"/>
    </source>
</evidence>
<evidence type="ECO:0008006" key="6">
    <source>
        <dbReference type="Google" id="ProtNLM"/>
    </source>
</evidence>
<keyword evidence="3" id="KW-0732">Signal</keyword>
<evidence type="ECO:0000313" key="4">
    <source>
        <dbReference type="EMBL" id="CAL1540729.1"/>
    </source>
</evidence>
<keyword evidence="5" id="KW-1185">Reference proteome</keyword>
<comment type="caution">
    <text evidence="4">The sequence shown here is derived from an EMBL/GenBank/DDBJ whole genome shotgun (WGS) entry which is preliminary data.</text>
</comment>
<dbReference type="EMBL" id="CAXITT010000396">
    <property type="protein sequence ID" value="CAL1540729.1"/>
    <property type="molecule type" value="Genomic_DNA"/>
</dbReference>
<sequence length="253" mass="27449">MSTSPCVLVWCLIAVTSSTLALKQQSKSEVIRVQPGEEVNITCNGRVCGGSLQGDVVEMSMRKWTPAEGTMTVLATLTAQNLTENLYDLEITDKASKDMNITASGEEPVTLQVTTRDVQTDDVYLCMVVYQYNTVIGNVSCITRLLVTATPAVPNPTTDTTRRFTAPGHGGPPKSSPSDKQAATWSKSLMKVCVGLMAVSLALISAILVLMILIYRKHGSRDLAQQTTEKAPPPHTVEEMVSNEPIYCLLKKQ</sequence>
<organism evidence="4 5">
    <name type="scientific">Lymnaea stagnalis</name>
    <name type="common">Great pond snail</name>
    <name type="synonym">Helix stagnalis</name>
    <dbReference type="NCBI Taxonomy" id="6523"/>
    <lineage>
        <taxon>Eukaryota</taxon>
        <taxon>Metazoa</taxon>
        <taxon>Spiralia</taxon>
        <taxon>Lophotrochozoa</taxon>
        <taxon>Mollusca</taxon>
        <taxon>Gastropoda</taxon>
        <taxon>Heterobranchia</taxon>
        <taxon>Euthyneura</taxon>
        <taxon>Panpulmonata</taxon>
        <taxon>Hygrophila</taxon>
        <taxon>Lymnaeoidea</taxon>
        <taxon>Lymnaeidae</taxon>
        <taxon>Lymnaea</taxon>
    </lineage>
</organism>
<feature type="region of interest" description="Disordered" evidence="1">
    <location>
        <begin position="152"/>
        <end position="181"/>
    </location>
</feature>
<dbReference type="Proteomes" id="UP001497497">
    <property type="component" value="Unassembled WGS sequence"/>
</dbReference>
<protein>
    <recommendedName>
        <fullName evidence="6">Ig-like domain-containing protein</fullName>
    </recommendedName>
</protein>
<feature type="chain" id="PRO_5043752103" description="Ig-like domain-containing protein" evidence="3">
    <location>
        <begin position="22"/>
        <end position="253"/>
    </location>
</feature>
<proteinExistence type="predicted"/>
<feature type="signal peptide" evidence="3">
    <location>
        <begin position="1"/>
        <end position="21"/>
    </location>
</feature>
<keyword evidence="2" id="KW-0812">Transmembrane</keyword>
<evidence type="ECO:0000256" key="3">
    <source>
        <dbReference type="SAM" id="SignalP"/>
    </source>
</evidence>
<name>A0AAV2I3M6_LYMST</name>
<accession>A0AAV2I3M6</accession>
<dbReference type="AlphaFoldDB" id="A0AAV2I3M6"/>
<evidence type="ECO:0000313" key="5">
    <source>
        <dbReference type="Proteomes" id="UP001497497"/>
    </source>
</evidence>
<reference evidence="4 5" key="1">
    <citation type="submission" date="2024-04" db="EMBL/GenBank/DDBJ databases">
        <authorList>
            <consortium name="Genoscope - CEA"/>
            <person name="William W."/>
        </authorList>
    </citation>
    <scope>NUCLEOTIDE SEQUENCE [LARGE SCALE GENOMIC DNA]</scope>
</reference>
<keyword evidence="2" id="KW-1133">Transmembrane helix</keyword>